<dbReference type="AlphaFoldDB" id="A0A182QLD3"/>
<feature type="signal peptide" evidence="2">
    <location>
        <begin position="1"/>
        <end position="23"/>
    </location>
</feature>
<protein>
    <recommendedName>
        <fullName evidence="5">Secreted protein</fullName>
    </recommendedName>
</protein>
<evidence type="ECO:0000256" key="1">
    <source>
        <dbReference type="SAM" id="MobiDB-lite"/>
    </source>
</evidence>
<sequence length="226" mass="25080">MKGQCEVLLVVACLLGFVGSSIATPVSSVQRRHQLVEGPRGVGGLIGFPALFHDIKHQFGSIGHDIRKLVTSLMGATQVVYWKPPFRRQPLRRADYSHRQQTLLNRISRVTTTTGQPTTRRTRRKKAYTSDDNDDDFDVFDDFLSFDSLDGGGSNEAHHPSSWPATDRMGTELGSQSCAKRQPTRMPHSGPGAKTAKTGTDLMTDRVKHPFVSEACVTELWRWTGS</sequence>
<evidence type="ECO:0008006" key="5">
    <source>
        <dbReference type="Google" id="ProtNLM"/>
    </source>
</evidence>
<feature type="region of interest" description="Disordered" evidence="1">
    <location>
        <begin position="111"/>
        <end position="131"/>
    </location>
</feature>
<keyword evidence="4" id="KW-1185">Reference proteome</keyword>
<evidence type="ECO:0000313" key="4">
    <source>
        <dbReference type="Proteomes" id="UP000075886"/>
    </source>
</evidence>
<organism evidence="3 4">
    <name type="scientific">Anopheles farauti</name>
    <dbReference type="NCBI Taxonomy" id="69004"/>
    <lineage>
        <taxon>Eukaryota</taxon>
        <taxon>Metazoa</taxon>
        <taxon>Ecdysozoa</taxon>
        <taxon>Arthropoda</taxon>
        <taxon>Hexapoda</taxon>
        <taxon>Insecta</taxon>
        <taxon>Pterygota</taxon>
        <taxon>Neoptera</taxon>
        <taxon>Endopterygota</taxon>
        <taxon>Diptera</taxon>
        <taxon>Nematocera</taxon>
        <taxon>Culicoidea</taxon>
        <taxon>Culicidae</taxon>
        <taxon>Anophelinae</taxon>
        <taxon>Anopheles</taxon>
    </lineage>
</organism>
<dbReference type="VEuPathDB" id="VectorBase:AFAF012528"/>
<feature type="region of interest" description="Disordered" evidence="1">
    <location>
        <begin position="151"/>
        <end position="198"/>
    </location>
</feature>
<evidence type="ECO:0000313" key="3">
    <source>
        <dbReference type="EnsemblMetazoa" id="AFAF012528-PA"/>
    </source>
</evidence>
<keyword evidence="2" id="KW-0732">Signal</keyword>
<accession>A0A182QLD3</accession>
<reference evidence="4" key="1">
    <citation type="submission" date="2014-01" db="EMBL/GenBank/DDBJ databases">
        <title>The Genome Sequence of Anopheles farauti FAR1 (V2).</title>
        <authorList>
            <consortium name="The Broad Institute Genomics Platform"/>
            <person name="Neafsey D.E."/>
            <person name="Besansky N."/>
            <person name="Howell P."/>
            <person name="Walton C."/>
            <person name="Young S.K."/>
            <person name="Zeng Q."/>
            <person name="Gargeya S."/>
            <person name="Fitzgerald M."/>
            <person name="Haas B."/>
            <person name="Abouelleil A."/>
            <person name="Allen A.W."/>
            <person name="Alvarado L."/>
            <person name="Arachchi H.M."/>
            <person name="Berlin A.M."/>
            <person name="Chapman S.B."/>
            <person name="Gainer-Dewar J."/>
            <person name="Goldberg J."/>
            <person name="Griggs A."/>
            <person name="Gujja S."/>
            <person name="Hansen M."/>
            <person name="Howarth C."/>
            <person name="Imamovic A."/>
            <person name="Ireland A."/>
            <person name="Larimer J."/>
            <person name="McCowan C."/>
            <person name="Murphy C."/>
            <person name="Pearson M."/>
            <person name="Poon T.W."/>
            <person name="Priest M."/>
            <person name="Roberts A."/>
            <person name="Saif S."/>
            <person name="Shea T."/>
            <person name="Sisk P."/>
            <person name="Sykes S."/>
            <person name="Wortman J."/>
            <person name="Nusbaum C."/>
            <person name="Birren B."/>
        </authorList>
    </citation>
    <scope>NUCLEOTIDE SEQUENCE [LARGE SCALE GENOMIC DNA]</scope>
    <source>
        <strain evidence="4">FAR1</strain>
    </source>
</reference>
<proteinExistence type="predicted"/>
<dbReference type="Proteomes" id="UP000075886">
    <property type="component" value="Unassembled WGS sequence"/>
</dbReference>
<dbReference type="EMBL" id="AXCN02000461">
    <property type="status" value="NOT_ANNOTATED_CDS"/>
    <property type="molecule type" value="Genomic_DNA"/>
</dbReference>
<dbReference type="EnsemblMetazoa" id="AFAF012528-RA">
    <property type="protein sequence ID" value="AFAF012528-PA"/>
    <property type="gene ID" value="AFAF012528"/>
</dbReference>
<name>A0A182QLD3_9DIPT</name>
<feature type="chain" id="PRO_5008132960" description="Secreted protein" evidence="2">
    <location>
        <begin position="24"/>
        <end position="226"/>
    </location>
</feature>
<evidence type="ECO:0000256" key="2">
    <source>
        <dbReference type="SAM" id="SignalP"/>
    </source>
</evidence>
<reference evidence="3" key="2">
    <citation type="submission" date="2020-05" db="UniProtKB">
        <authorList>
            <consortium name="EnsemblMetazoa"/>
        </authorList>
    </citation>
    <scope>IDENTIFICATION</scope>
    <source>
        <strain evidence="3">FAR1</strain>
    </source>
</reference>